<feature type="domain" description="HTH araC/xylS-type" evidence="5">
    <location>
        <begin position="410"/>
        <end position="508"/>
    </location>
</feature>
<dbReference type="GO" id="GO:0043565">
    <property type="term" value="F:sequence-specific DNA binding"/>
    <property type="evidence" value="ECO:0007669"/>
    <property type="project" value="InterPro"/>
</dbReference>
<evidence type="ECO:0000256" key="4">
    <source>
        <dbReference type="PROSITE-ProRule" id="PRU00169"/>
    </source>
</evidence>
<dbReference type="STRING" id="1503961.SAMN05421736_11348"/>
<evidence type="ECO:0000256" key="1">
    <source>
        <dbReference type="ARBA" id="ARBA00023015"/>
    </source>
</evidence>
<evidence type="ECO:0000259" key="5">
    <source>
        <dbReference type="PROSITE" id="PS01124"/>
    </source>
</evidence>
<proteinExistence type="predicted"/>
<dbReference type="Proteomes" id="UP000198935">
    <property type="component" value="Unassembled WGS sequence"/>
</dbReference>
<sequence>MTVGNPCRVMIVDDEVLIRQGIKHYFNWEEEGFLIVGEAGNGREALELIEEVKPHILLTDIVMPVMDGEELTKVVKANYPHIEIIVLSSFGEFEYVRSSFQSGVVDYILKPKLDAQSLLEVLRTAVKRMPDIYLSENHIEVTHSVDQLIDKLLSGYEVDSLEEAEAFFPHPAFFLLGADIKQTPGMQAEVKEQVRRVFAEKIDHAVCHPVKTDKEMLVFLLNIADRRYDEVVTVLKACSRHQPGCGFVLTSPFSDFANLGEVYRNRFLQLKQYRFYFPDKELVLQEDMSAAPGQPLHFHLEWLTEELKCGRFDTAFQYICEHGKKLSACCTAGVHEFKSLFNNIIFNVTILLRNIGYDVKELEIHQYRQMSLIEEAGSAQQVVSRLEAFIAEAKQCILQQQPAVDNPNMKMLLAYIDEHYMEPLTLTEVARHFHFHPSYLSSYFSNHNKEGFSEYLNKLRITAAIRQLNTSAAPISEISAQVGYSDHSYFCKVFKKATGCSPSQYRRKRLK</sequence>
<dbReference type="PROSITE" id="PS50110">
    <property type="entry name" value="RESPONSE_REGULATORY"/>
    <property type="match status" value="1"/>
</dbReference>
<keyword evidence="4" id="KW-0597">Phosphoprotein</keyword>
<name>A0A1H3T5V3_9BACI</name>
<dbReference type="InterPro" id="IPR020449">
    <property type="entry name" value="Tscrpt_reg_AraC-type_HTH"/>
</dbReference>
<dbReference type="EMBL" id="FNPI01000013">
    <property type="protein sequence ID" value="SDZ45297.1"/>
    <property type="molecule type" value="Genomic_DNA"/>
</dbReference>
<dbReference type="GO" id="GO:0003700">
    <property type="term" value="F:DNA-binding transcription factor activity"/>
    <property type="evidence" value="ECO:0007669"/>
    <property type="project" value="InterPro"/>
</dbReference>
<dbReference type="PROSITE" id="PS01124">
    <property type="entry name" value="HTH_ARAC_FAMILY_2"/>
    <property type="match status" value="1"/>
</dbReference>
<keyword evidence="1" id="KW-0805">Transcription regulation</keyword>
<dbReference type="GO" id="GO:0000160">
    <property type="term" value="P:phosphorelay signal transduction system"/>
    <property type="evidence" value="ECO:0007669"/>
    <property type="project" value="InterPro"/>
</dbReference>
<dbReference type="InterPro" id="IPR011006">
    <property type="entry name" value="CheY-like_superfamily"/>
</dbReference>
<accession>A0A1H3T5V3</accession>
<protein>
    <submittedName>
        <fullName evidence="7">Two-component system, response regulator YesN</fullName>
    </submittedName>
</protein>
<organism evidence="7 8">
    <name type="scientific">Evansella caseinilytica</name>
    <dbReference type="NCBI Taxonomy" id="1503961"/>
    <lineage>
        <taxon>Bacteria</taxon>
        <taxon>Bacillati</taxon>
        <taxon>Bacillota</taxon>
        <taxon>Bacilli</taxon>
        <taxon>Bacillales</taxon>
        <taxon>Bacillaceae</taxon>
        <taxon>Evansella</taxon>
    </lineage>
</organism>
<dbReference type="PROSITE" id="PS00041">
    <property type="entry name" value="HTH_ARAC_FAMILY_1"/>
    <property type="match status" value="1"/>
</dbReference>
<dbReference type="Gene3D" id="1.10.10.60">
    <property type="entry name" value="Homeodomain-like"/>
    <property type="match status" value="2"/>
</dbReference>
<dbReference type="InterPro" id="IPR009057">
    <property type="entry name" value="Homeodomain-like_sf"/>
</dbReference>
<dbReference type="OrthoDB" id="342399at2"/>
<dbReference type="SUPFAM" id="SSF46689">
    <property type="entry name" value="Homeodomain-like"/>
    <property type="match status" value="2"/>
</dbReference>
<feature type="domain" description="Response regulatory" evidence="6">
    <location>
        <begin position="8"/>
        <end position="125"/>
    </location>
</feature>
<dbReference type="Gene3D" id="3.40.50.2300">
    <property type="match status" value="1"/>
</dbReference>
<dbReference type="PANTHER" id="PTHR43280">
    <property type="entry name" value="ARAC-FAMILY TRANSCRIPTIONAL REGULATOR"/>
    <property type="match status" value="1"/>
</dbReference>
<gene>
    <name evidence="7" type="ORF">SAMN05421736_11348</name>
</gene>
<dbReference type="AlphaFoldDB" id="A0A1H3T5V3"/>
<keyword evidence="8" id="KW-1185">Reference proteome</keyword>
<feature type="modified residue" description="4-aspartylphosphate" evidence="4">
    <location>
        <position position="60"/>
    </location>
</feature>
<evidence type="ECO:0000313" key="8">
    <source>
        <dbReference type="Proteomes" id="UP000198935"/>
    </source>
</evidence>
<dbReference type="SUPFAM" id="SSF52172">
    <property type="entry name" value="CheY-like"/>
    <property type="match status" value="1"/>
</dbReference>
<keyword evidence="3" id="KW-0804">Transcription</keyword>
<reference evidence="8" key="1">
    <citation type="submission" date="2016-10" db="EMBL/GenBank/DDBJ databases">
        <authorList>
            <person name="Varghese N."/>
            <person name="Submissions S."/>
        </authorList>
    </citation>
    <scope>NUCLEOTIDE SEQUENCE [LARGE SCALE GENOMIC DNA]</scope>
    <source>
        <strain evidence="8">SP</strain>
    </source>
</reference>
<dbReference type="SMART" id="SM00342">
    <property type="entry name" value="HTH_ARAC"/>
    <property type="match status" value="1"/>
</dbReference>
<dbReference type="PRINTS" id="PR00032">
    <property type="entry name" value="HTHARAC"/>
</dbReference>
<evidence type="ECO:0000313" key="7">
    <source>
        <dbReference type="EMBL" id="SDZ45297.1"/>
    </source>
</evidence>
<evidence type="ECO:0000256" key="2">
    <source>
        <dbReference type="ARBA" id="ARBA00023125"/>
    </source>
</evidence>
<dbReference type="PANTHER" id="PTHR43280:SF2">
    <property type="entry name" value="HTH-TYPE TRANSCRIPTIONAL REGULATOR EXSA"/>
    <property type="match status" value="1"/>
</dbReference>
<dbReference type="InterPro" id="IPR001789">
    <property type="entry name" value="Sig_transdc_resp-reg_receiver"/>
</dbReference>
<evidence type="ECO:0000256" key="3">
    <source>
        <dbReference type="ARBA" id="ARBA00023163"/>
    </source>
</evidence>
<dbReference type="InterPro" id="IPR018060">
    <property type="entry name" value="HTH_AraC"/>
</dbReference>
<dbReference type="InterPro" id="IPR018062">
    <property type="entry name" value="HTH_AraC-typ_CS"/>
</dbReference>
<keyword evidence="2" id="KW-0238">DNA-binding</keyword>
<evidence type="ECO:0000259" key="6">
    <source>
        <dbReference type="PROSITE" id="PS50110"/>
    </source>
</evidence>
<dbReference type="SMART" id="SM00448">
    <property type="entry name" value="REC"/>
    <property type="match status" value="1"/>
</dbReference>
<dbReference type="CDD" id="cd17536">
    <property type="entry name" value="REC_YesN-like"/>
    <property type="match status" value="1"/>
</dbReference>
<dbReference type="Pfam" id="PF00072">
    <property type="entry name" value="Response_reg"/>
    <property type="match status" value="1"/>
</dbReference>
<dbReference type="Pfam" id="PF12833">
    <property type="entry name" value="HTH_18"/>
    <property type="match status" value="1"/>
</dbReference>